<dbReference type="InterPro" id="IPR036621">
    <property type="entry name" value="Anticodon-bd_dom_sf"/>
</dbReference>
<dbReference type="PROSITE" id="PS50862">
    <property type="entry name" value="AA_TRNA_LIGASE_II"/>
    <property type="match status" value="1"/>
</dbReference>
<keyword evidence="5" id="KW-0648">Protein biosynthesis</keyword>
<evidence type="ECO:0000313" key="8">
    <source>
        <dbReference type="EMBL" id="KKU30222.1"/>
    </source>
</evidence>
<protein>
    <submittedName>
        <fullName evidence="8">Glycine-tRNA ligase</fullName>
    </submittedName>
</protein>
<comment type="caution">
    <text evidence="8">The sequence shown here is derived from an EMBL/GenBank/DDBJ whole genome shotgun (WGS) entry which is preliminary data.</text>
</comment>
<dbReference type="GO" id="GO:0006426">
    <property type="term" value="P:glycyl-tRNA aminoacylation"/>
    <property type="evidence" value="ECO:0007669"/>
    <property type="project" value="TreeGrafter"/>
</dbReference>
<dbReference type="FunFam" id="3.40.50.800:FF:000002">
    <property type="entry name" value="Glycine--tRNA ligase"/>
    <property type="match status" value="1"/>
</dbReference>
<evidence type="ECO:0000256" key="3">
    <source>
        <dbReference type="ARBA" id="ARBA00022741"/>
    </source>
</evidence>
<keyword evidence="3" id="KW-0547">Nucleotide-binding</keyword>
<dbReference type="Gene3D" id="3.30.930.10">
    <property type="entry name" value="Bira Bifunctional Protein, Domain 2"/>
    <property type="match status" value="1"/>
</dbReference>
<dbReference type="Gene3D" id="3.40.50.800">
    <property type="entry name" value="Anticodon-binding domain"/>
    <property type="match status" value="1"/>
</dbReference>
<dbReference type="InterPro" id="IPR002314">
    <property type="entry name" value="aa-tRNA-synt_IIb"/>
</dbReference>
<dbReference type="PANTHER" id="PTHR10745:SF8">
    <property type="entry name" value="DNA POLYMERASE SUBUNIT GAMMA-2, MITOCHONDRIAL"/>
    <property type="match status" value="1"/>
</dbReference>
<dbReference type="InterPro" id="IPR027031">
    <property type="entry name" value="Gly-tRNA_synthase/POLG2"/>
</dbReference>
<accession>A0A0G1PC30</accession>
<dbReference type="Pfam" id="PF03129">
    <property type="entry name" value="HGTP_anticodon"/>
    <property type="match status" value="1"/>
</dbReference>
<dbReference type="SUPFAM" id="SSF52954">
    <property type="entry name" value="Class II aaRS ABD-related"/>
    <property type="match status" value="1"/>
</dbReference>
<keyword evidence="1" id="KW-0963">Cytoplasm</keyword>
<proteinExistence type="predicted"/>
<dbReference type="GO" id="GO:0004820">
    <property type="term" value="F:glycine-tRNA ligase activity"/>
    <property type="evidence" value="ECO:0007669"/>
    <property type="project" value="UniProtKB-ARBA"/>
</dbReference>
<organism evidence="8 9">
    <name type="scientific">candidate division WWE3 bacterium GW2011_GWA1_46_21</name>
    <dbReference type="NCBI Taxonomy" id="1619107"/>
    <lineage>
        <taxon>Bacteria</taxon>
        <taxon>Katanobacteria</taxon>
    </lineage>
</organism>
<evidence type="ECO:0000256" key="4">
    <source>
        <dbReference type="ARBA" id="ARBA00022840"/>
    </source>
</evidence>
<dbReference type="AlphaFoldDB" id="A0A0G1PC30"/>
<dbReference type="CDD" id="cd00858">
    <property type="entry name" value="GlyRS_anticodon"/>
    <property type="match status" value="1"/>
</dbReference>
<feature type="domain" description="Aminoacyl-transfer RNA synthetases class-II family profile" evidence="7">
    <location>
        <begin position="74"/>
        <end position="423"/>
    </location>
</feature>
<evidence type="ECO:0000256" key="5">
    <source>
        <dbReference type="ARBA" id="ARBA00022917"/>
    </source>
</evidence>
<keyword evidence="6" id="KW-0030">Aminoacyl-tRNA synthetase</keyword>
<evidence type="ECO:0000256" key="6">
    <source>
        <dbReference type="ARBA" id="ARBA00023146"/>
    </source>
</evidence>
<dbReference type="EMBL" id="LCMF01000026">
    <property type="protein sequence ID" value="KKU30222.1"/>
    <property type="molecule type" value="Genomic_DNA"/>
</dbReference>
<dbReference type="GO" id="GO:0070062">
    <property type="term" value="C:extracellular exosome"/>
    <property type="evidence" value="ECO:0007669"/>
    <property type="project" value="UniProtKB-ARBA"/>
</dbReference>
<dbReference type="Proteomes" id="UP000034732">
    <property type="component" value="Unassembled WGS sequence"/>
</dbReference>
<dbReference type="GO" id="GO:1990742">
    <property type="term" value="C:microvesicle"/>
    <property type="evidence" value="ECO:0007669"/>
    <property type="project" value="UniProtKB-ARBA"/>
</dbReference>
<dbReference type="GO" id="GO:0005524">
    <property type="term" value="F:ATP binding"/>
    <property type="evidence" value="ECO:0007669"/>
    <property type="project" value="UniProtKB-KW"/>
</dbReference>
<evidence type="ECO:0000256" key="2">
    <source>
        <dbReference type="ARBA" id="ARBA00022598"/>
    </source>
</evidence>
<name>A0A0G1PC30_UNCKA</name>
<dbReference type="NCBIfam" id="NF003211">
    <property type="entry name" value="PRK04173.1"/>
    <property type="match status" value="1"/>
</dbReference>
<dbReference type="GO" id="GO:0004081">
    <property type="term" value="F:bis(5'-nucleosyl)-tetraphosphatase (asymmetrical) activity"/>
    <property type="evidence" value="ECO:0007669"/>
    <property type="project" value="UniProtKB-ARBA"/>
</dbReference>
<dbReference type="Pfam" id="PF00587">
    <property type="entry name" value="tRNA-synt_2b"/>
    <property type="match status" value="1"/>
</dbReference>
<dbReference type="InterPro" id="IPR006195">
    <property type="entry name" value="aa-tRNA-synth_II"/>
</dbReference>
<dbReference type="SUPFAM" id="SSF55681">
    <property type="entry name" value="Class II aaRS and biotin synthetases"/>
    <property type="match status" value="1"/>
</dbReference>
<evidence type="ECO:0000256" key="1">
    <source>
        <dbReference type="ARBA" id="ARBA00022490"/>
    </source>
</evidence>
<dbReference type="GO" id="GO:0005737">
    <property type="term" value="C:cytoplasm"/>
    <property type="evidence" value="ECO:0007669"/>
    <property type="project" value="TreeGrafter"/>
</dbReference>
<evidence type="ECO:0000313" key="9">
    <source>
        <dbReference type="Proteomes" id="UP000034732"/>
    </source>
</evidence>
<dbReference type="GO" id="GO:0015966">
    <property type="term" value="P:diadenosine tetraphosphate biosynthetic process"/>
    <property type="evidence" value="ECO:0007669"/>
    <property type="project" value="UniProtKB-ARBA"/>
</dbReference>
<reference evidence="8 9" key="1">
    <citation type="journal article" date="2015" name="Nature">
        <title>rRNA introns, odd ribosomes, and small enigmatic genomes across a large radiation of phyla.</title>
        <authorList>
            <person name="Brown C.T."/>
            <person name="Hug L.A."/>
            <person name="Thomas B.C."/>
            <person name="Sharon I."/>
            <person name="Castelle C.J."/>
            <person name="Singh A."/>
            <person name="Wilkins M.J."/>
            <person name="Williams K.H."/>
            <person name="Banfield J.F."/>
        </authorList>
    </citation>
    <scope>NUCLEOTIDE SEQUENCE [LARGE SCALE GENOMIC DNA]</scope>
</reference>
<sequence>MNEIYRINGVSSIVPHEFVRVYISVFGKCYGNRNGLVYEFVHTKYIAEINPNVNRDRDDFWCILIYMNEVTVQKITALCKRRGFVFPSSEIYGGWEAAYDFGPLGAEVLRNLRNLWWEEFVHRQQNIVGLDSAIISHPKVWEASGHVESFADVMVEDLVNHKRYRADHLVAEALPTVSADGLLPAELDDIIQKNKIVSPSGNPLSKAKYFNNLVEVEIGTLEDAKTKAYLRGETCQPIFYNFELVRQSMRLKLPFGIAQIGKAFRNEIKVGPYFFRTREFEQMELEMYVNPKEAQSYFENFKTRSKDWLISLGIKGENIRLRDQEFKERAHYNKIATDIEYNFPFGWKEFQGIHYRGDWDLKRHGEFSGTNFTYKDESSGEAFIPHVVEYSLGLNRLMFVLLFDAYWEDGDRVVLRLHPKLAPYKVAVFPLVQNKPDLVNKAQEVYVLLKSRFSVAWDDRGNIGKRYLSQDEIGTPYCVTADYQTLEDNTVTVRTRDTKEQVRVKIVDLTKIFEDCA</sequence>
<gene>
    <name evidence="8" type="ORF">UX44_C0026G0002</name>
</gene>
<dbReference type="PANTHER" id="PTHR10745">
    <property type="entry name" value="GLYCYL-TRNA SYNTHETASE/DNA POLYMERASE SUBUNIT GAMMA-2"/>
    <property type="match status" value="1"/>
</dbReference>
<dbReference type="PATRIC" id="fig|1619107.3.peg.438"/>
<dbReference type="InterPro" id="IPR045864">
    <property type="entry name" value="aa-tRNA-synth_II/BPL/LPL"/>
</dbReference>
<keyword evidence="2 8" id="KW-0436">Ligase</keyword>
<dbReference type="Gene3D" id="3.30.40.230">
    <property type="match status" value="1"/>
</dbReference>
<evidence type="ECO:0000259" key="7">
    <source>
        <dbReference type="PROSITE" id="PS50862"/>
    </source>
</evidence>
<dbReference type="InterPro" id="IPR004154">
    <property type="entry name" value="Anticodon-bd"/>
</dbReference>
<keyword evidence="4" id="KW-0067">ATP-binding</keyword>
<dbReference type="PRINTS" id="PR01043">
    <property type="entry name" value="TRNASYNTHGLY"/>
</dbReference>